<evidence type="ECO:0000256" key="1">
    <source>
        <dbReference type="SAM" id="MobiDB-lite"/>
    </source>
</evidence>
<dbReference type="Proteomes" id="UP000475862">
    <property type="component" value="Unassembled WGS sequence"/>
</dbReference>
<protein>
    <submittedName>
        <fullName evidence="2">Uncharacterized protein</fullName>
    </submittedName>
</protein>
<reference evidence="2 3" key="1">
    <citation type="submission" date="2019-08" db="EMBL/GenBank/DDBJ databases">
        <title>The genome of the soybean aphid Biotype 1, its phylome, world population structure and adaptation to the North American continent.</title>
        <authorList>
            <person name="Giordano R."/>
            <person name="Donthu R.K."/>
            <person name="Hernandez A.G."/>
            <person name="Wright C.L."/>
            <person name="Zimin A.V."/>
        </authorList>
    </citation>
    <scope>NUCLEOTIDE SEQUENCE [LARGE SCALE GENOMIC DNA]</scope>
    <source>
        <tissue evidence="2">Whole aphids</tissue>
    </source>
</reference>
<keyword evidence="3" id="KW-1185">Reference proteome</keyword>
<dbReference type="EMBL" id="VYZN01000028">
    <property type="protein sequence ID" value="KAE9534346.1"/>
    <property type="molecule type" value="Genomic_DNA"/>
</dbReference>
<accession>A0A6G0TL92</accession>
<sequence length="183" mass="19325">MAVIIITGSSIGEVNCGQRVETTTTKLNTPRAEGGIAAIAAAFYSLQIDHRPSVVIVAVGITVGRRRADVHLSTRHGIKRRSTRRTLTILSFVRRLSRRHSFDSFRPKQPSHSTPTDGLPTDTKNKNNDTTGFGALEGRESEFVVNRRGSGVGGGGSGGDDRCVSGVAGPVLSHPAAAAPLDV</sequence>
<proteinExistence type="predicted"/>
<dbReference type="AlphaFoldDB" id="A0A6G0TL92"/>
<evidence type="ECO:0000313" key="3">
    <source>
        <dbReference type="Proteomes" id="UP000475862"/>
    </source>
</evidence>
<name>A0A6G0TL92_APHGL</name>
<comment type="caution">
    <text evidence="2">The sequence shown here is derived from an EMBL/GenBank/DDBJ whole genome shotgun (WGS) entry which is preliminary data.</text>
</comment>
<feature type="region of interest" description="Disordered" evidence="1">
    <location>
        <begin position="101"/>
        <end position="183"/>
    </location>
</feature>
<evidence type="ECO:0000313" key="2">
    <source>
        <dbReference type="EMBL" id="KAE9534346.1"/>
    </source>
</evidence>
<gene>
    <name evidence="2" type="ORF">AGLY_008436</name>
</gene>
<organism evidence="2 3">
    <name type="scientific">Aphis glycines</name>
    <name type="common">Soybean aphid</name>
    <dbReference type="NCBI Taxonomy" id="307491"/>
    <lineage>
        <taxon>Eukaryota</taxon>
        <taxon>Metazoa</taxon>
        <taxon>Ecdysozoa</taxon>
        <taxon>Arthropoda</taxon>
        <taxon>Hexapoda</taxon>
        <taxon>Insecta</taxon>
        <taxon>Pterygota</taxon>
        <taxon>Neoptera</taxon>
        <taxon>Paraneoptera</taxon>
        <taxon>Hemiptera</taxon>
        <taxon>Sternorrhyncha</taxon>
        <taxon>Aphidomorpha</taxon>
        <taxon>Aphidoidea</taxon>
        <taxon>Aphididae</taxon>
        <taxon>Aphidini</taxon>
        <taxon>Aphis</taxon>
        <taxon>Aphis</taxon>
    </lineage>
</organism>